<organism evidence="3">
    <name type="scientific">Rhodopseudomonas palustris (strain BisB18)</name>
    <dbReference type="NCBI Taxonomy" id="316056"/>
    <lineage>
        <taxon>Bacteria</taxon>
        <taxon>Pseudomonadati</taxon>
        <taxon>Pseudomonadota</taxon>
        <taxon>Alphaproteobacteria</taxon>
        <taxon>Hyphomicrobiales</taxon>
        <taxon>Nitrobacteraceae</taxon>
        <taxon>Rhodopseudomonas</taxon>
    </lineage>
</organism>
<dbReference type="KEGG" id="rpc:RPC_2738"/>
<dbReference type="STRING" id="316056.RPC_2738"/>
<dbReference type="InterPro" id="IPR017850">
    <property type="entry name" value="Alkaline_phosphatase_core_sf"/>
</dbReference>
<dbReference type="InterPro" id="IPR000917">
    <property type="entry name" value="Sulfatase_N"/>
</dbReference>
<dbReference type="PANTHER" id="PTHR42693:SF33">
    <property type="entry name" value="ARYLSULFATASE"/>
    <property type="match status" value="1"/>
</dbReference>
<proteinExistence type="inferred from homology"/>
<dbReference type="Gene3D" id="3.40.720.10">
    <property type="entry name" value="Alkaline Phosphatase, subunit A"/>
    <property type="match status" value="1"/>
</dbReference>
<evidence type="ECO:0000313" key="3">
    <source>
        <dbReference type="EMBL" id="ABD88286.1"/>
    </source>
</evidence>
<protein>
    <submittedName>
        <fullName evidence="3">Sulfatase</fullName>
    </submittedName>
</protein>
<comment type="similarity">
    <text evidence="1">Belongs to the sulfatase family.</text>
</comment>
<dbReference type="HOGENOM" id="CLU_679484_0_0_5"/>
<accession>Q214A0</accession>
<reference evidence="3" key="1">
    <citation type="submission" date="2006-03" db="EMBL/GenBank/DDBJ databases">
        <title>Complete sequence of Rhodopseudomonas palustris BisB18.</title>
        <authorList>
            <consortium name="US DOE Joint Genome Institute"/>
            <person name="Copeland A."/>
            <person name="Lucas S."/>
            <person name="Lapidus A."/>
            <person name="Barry K."/>
            <person name="Detter J.C."/>
            <person name="Glavina del Rio T."/>
            <person name="Hammon N."/>
            <person name="Israni S."/>
            <person name="Dalin E."/>
            <person name="Tice H."/>
            <person name="Pitluck S."/>
            <person name="Chain P."/>
            <person name="Malfatti S."/>
            <person name="Shin M."/>
            <person name="Vergez L."/>
            <person name="Schmutz J."/>
            <person name="Larimer F."/>
            <person name="Land M."/>
            <person name="Hauser L."/>
            <person name="Pelletier D.A."/>
            <person name="Kyrpides N."/>
            <person name="Anderson I."/>
            <person name="Oda Y."/>
            <person name="Harwood C.S."/>
            <person name="Richardson P."/>
        </authorList>
    </citation>
    <scope>NUCLEOTIDE SEQUENCE [LARGE SCALE GENOMIC DNA]</scope>
    <source>
        <strain evidence="3">BisB18</strain>
    </source>
</reference>
<dbReference type="RefSeq" id="WP_011473182.1">
    <property type="nucleotide sequence ID" value="NC_007925.1"/>
</dbReference>
<dbReference type="EMBL" id="CP000301">
    <property type="protein sequence ID" value="ABD88286.1"/>
    <property type="molecule type" value="Genomic_DNA"/>
</dbReference>
<dbReference type="GO" id="GO:0004065">
    <property type="term" value="F:arylsulfatase activity"/>
    <property type="evidence" value="ECO:0007669"/>
    <property type="project" value="TreeGrafter"/>
</dbReference>
<dbReference type="InterPro" id="IPR050738">
    <property type="entry name" value="Sulfatase"/>
</dbReference>
<dbReference type="Pfam" id="PF00884">
    <property type="entry name" value="Sulfatase"/>
    <property type="match status" value="1"/>
</dbReference>
<name>Q214A0_RHOPB</name>
<dbReference type="eggNOG" id="COG1524">
    <property type="taxonomic scope" value="Bacteria"/>
</dbReference>
<dbReference type="PANTHER" id="PTHR42693">
    <property type="entry name" value="ARYLSULFATASE FAMILY MEMBER"/>
    <property type="match status" value="1"/>
</dbReference>
<dbReference type="SUPFAM" id="SSF53649">
    <property type="entry name" value="Alkaline phosphatase-like"/>
    <property type="match status" value="1"/>
</dbReference>
<evidence type="ECO:0000256" key="1">
    <source>
        <dbReference type="ARBA" id="ARBA00008779"/>
    </source>
</evidence>
<feature type="domain" description="Sulfatase N-terminal" evidence="2">
    <location>
        <begin position="222"/>
        <end position="309"/>
    </location>
</feature>
<gene>
    <name evidence="3" type="ordered locus">RPC_2738</name>
</gene>
<sequence>MSAQLASLLQQHASRPIEAENQMSLRSIITLGVAVALATLMAVPNVAAQARPDPRPARVIIFHMDSMLADAPERLSLSNWLAVAAEGTRASEMTTVIPYHPTDSGYFVLSTTSFPNPTTAAGTLFLEPAIEQTYLQHRFKGHTALIAGSTAYRSIGEGFTYTNLSQALTDERVVEEGLRQLREHPDLSFMRLILQDANAVLQRVGFTRENVPWRGDAYGEGSPYFASLRRADALLGRFVDELKRMDKYEDTLLVLMPDGAARGGWHGPQQEESWRLPFALRGPGIAKRRVIGYAENIDVAPTIAAMMGVEPPNADGASGRVLTEVMAGQPATAAGGARRIERLNRQHKEYLRLTGWMQVHAGRYPLLDLAWMASHNRLVQPTRFWDLSSIDEWRRAGSFDRMLADNEAALVALRDALARSGAPALPD</sequence>
<evidence type="ECO:0000259" key="2">
    <source>
        <dbReference type="Pfam" id="PF00884"/>
    </source>
</evidence>
<dbReference type="AlphaFoldDB" id="Q214A0"/>